<dbReference type="PANTHER" id="PTHR35901:SF1">
    <property type="entry name" value="EXONUCLEASE VAPC9"/>
    <property type="match status" value="1"/>
</dbReference>
<proteinExistence type="predicted"/>
<protein>
    <recommendedName>
        <fullName evidence="4">PIN domain-containing protein</fullName>
    </recommendedName>
</protein>
<dbReference type="EMBL" id="NEXC01000028">
    <property type="protein sequence ID" value="PSN83310.1"/>
    <property type="molecule type" value="Genomic_DNA"/>
</dbReference>
<dbReference type="CDD" id="cd09873">
    <property type="entry name" value="PIN_Pae0151-like"/>
    <property type="match status" value="1"/>
</dbReference>
<name>A0A2R6AA73_9ARCH</name>
<dbReference type="PANTHER" id="PTHR35901">
    <property type="entry name" value="RIBONUCLEASE VAPC3"/>
    <property type="match status" value="1"/>
</dbReference>
<sequence>MSYLFDASAIINLVKKRCARLLALGYTIELALYELTNAIWKECALVGALTQDEAIRLLRNCVKAAKAIPKIDVDEVQVFELALTNKMTAYDASYLYASRKGKLVLVTDDKTLKSASNGITSEELRKKHAYL</sequence>
<dbReference type="InterPro" id="IPR029060">
    <property type="entry name" value="PIN-like_dom_sf"/>
</dbReference>
<dbReference type="Proteomes" id="UP000240880">
    <property type="component" value="Unassembled WGS sequence"/>
</dbReference>
<dbReference type="Gene3D" id="3.40.50.1010">
    <property type="entry name" value="5'-nuclease"/>
    <property type="match status" value="1"/>
</dbReference>
<accession>A0A2R6AA73</accession>
<dbReference type="SUPFAM" id="SSF88723">
    <property type="entry name" value="PIN domain-like"/>
    <property type="match status" value="1"/>
</dbReference>
<evidence type="ECO:0008006" key="4">
    <source>
        <dbReference type="Google" id="ProtNLM"/>
    </source>
</evidence>
<evidence type="ECO:0000313" key="2">
    <source>
        <dbReference type="EMBL" id="PSN83310.1"/>
    </source>
</evidence>
<gene>
    <name evidence="2" type="ORF">B9Q01_05135</name>
</gene>
<evidence type="ECO:0000313" key="3">
    <source>
        <dbReference type="Proteomes" id="UP000240880"/>
    </source>
</evidence>
<dbReference type="AlphaFoldDB" id="A0A2R6AA73"/>
<organism evidence="2 3">
    <name type="scientific">Candidatus Marsarchaeota G1 archaeon OSP_D</name>
    <dbReference type="NCBI Taxonomy" id="1978155"/>
    <lineage>
        <taxon>Archaea</taxon>
        <taxon>Candidatus Marsarchaeota</taxon>
        <taxon>Candidatus Marsarchaeota group 1</taxon>
    </lineage>
</organism>
<dbReference type="InterPro" id="IPR044153">
    <property type="entry name" value="PIN_Pae0151-like"/>
</dbReference>
<dbReference type="InterPro" id="IPR051619">
    <property type="entry name" value="TypeII_TA_RNase_PINc/VapC"/>
</dbReference>
<keyword evidence="1" id="KW-0460">Magnesium</keyword>
<evidence type="ECO:0000256" key="1">
    <source>
        <dbReference type="ARBA" id="ARBA00022842"/>
    </source>
</evidence>
<comment type="caution">
    <text evidence="2">The sequence shown here is derived from an EMBL/GenBank/DDBJ whole genome shotgun (WGS) entry which is preliminary data.</text>
</comment>
<reference evidence="2 3" key="1">
    <citation type="submission" date="2017-04" db="EMBL/GenBank/DDBJ databases">
        <title>Novel microbial lineages endemic to geothermal iron-oxide mats fill important gaps in the evolutionary history of Archaea.</title>
        <authorList>
            <person name="Jay Z.J."/>
            <person name="Beam J.P."/>
            <person name="Dlakic M."/>
            <person name="Rusch D.B."/>
            <person name="Kozubal M.A."/>
            <person name="Inskeep W.P."/>
        </authorList>
    </citation>
    <scope>NUCLEOTIDE SEQUENCE [LARGE SCALE GENOMIC DNA]</scope>
    <source>
        <strain evidence="2">OSP_D</strain>
    </source>
</reference>